<feature type="compositionally biased region" description="Low complexity" evidence="1">
    <location>
        <begin position="582"/>
        <end position="605"/>
    </location>
</feature>
<dbReference type="InterPro" id="IPR036709">
    <property type="entry name" value="Autotransporte_beta_dom_sf"/>
</dbReference>
<dbReference type="SMART" id="SM00869">
    <property type="entry name" value="Autotransporter"/>
    <property type="match status" value="1"/>
</dbReference>
<name>A0A0S3F6L7_9SPHN</name>
<feature type="compositionally biased region" description="Polar residues" evidence="1">
    <location>
        <begin position="638"/>
        <end position="655"/>
    </location>
</feature>
<gene>
    <name evidence="3" type="ORF">ATN00_22170</name>
</gene>
<dbReference type="Proteomes" id="UP000056968">
    <property type="component" value="Plasmid pDE4"/>
</dbReference>
<feature type="region of interest" description="Disordered" evidence="1">
    <location>
        <begin position="582"/>
        <end position="609"/>
    </location>
</feature>
<keyword evidence="3" id="KW-0614">Plasmid</keyword>
<evidence type="ECO:0000259" key="2">
    <source>
        <dbReference type="PROSITE" id="PS51208"/>
    </source>
</evidence>
<feature type="region of interest" description="Disordered" evidence="1">
    <location>
        <begin position="637"/>
        <end position="668"/>
    </location>
</feature>
<dbReference type="Gene3D" id="2.40.128.130">
    <property type="entry name" value="Autotransporter beta-domain"/>
    <property type="match status" value="1"/>
</dbReference>
<dbReference type="EMBL" id="CP013268">
    <property type="protein sequence ID" value="ALR23212.1"/>
    <property type="molecule type" value="Genomic_DNA"/>
</dbReference>
<evidence type="ECO:0000313" key="4">
    <source>
        <dbReference type="Proteomes" id="UP000056968"/>
    </source>
</evidence>
<dbReference type="PROSITE" id="PS51208">
    <property type="entry name" value="AUTOTRANSPORTER"/>
    <property type="match status" value="1"/>
</dbReference>
<evidence type="ECO:0000313" key="3">
    <source>
        <dbReference type="EMBL" id="ALR23212.1"/>
    </source>
</evidence>
<dbReference type="KEGG" id="sbd:ATN00_22170"/>
<evidence type="ECO:0000256" key="1">
    <source>
        <dbReference type="SAM" id="MobiDB-lite"/>
    </source>
</evidence>
<accession>A0A0S3F6L7</accession>
<dbReference type="SUPFAM" id="SSF103515">
    <property type="entry name" value="Autotransporter"/>
    <property type="match status" value="1"/>
</dbReference>
<geneLocation type="plasmid" evidence="3 4">
    <name>pDE4</name>
</geneLocation>
<feature type="domain" description="Autotransporter" evidence="2">
    <location>
        <begin position="1582"/>
        <end position="1859"/>
    </location>
</feature>
<proteinExistence type="predicted"/>
<feature type="region of interest" description="Disordered" evidence="1">
    <location>
        <begin position="489"/>
        <end position="514"/>
    </location>
</feature>
<dbReference type="InterPro" id="IPR005546">
    <property type="entry name" value="Autotransporte_beta"/>
</dbReference>
<organism evidence="3 4">
    <name type="scientific">Sphingobium baderi</name>
    <dbReference type="NCBI Taxonomy" id="1332080"/>
    <lineage>
        <taxon>Bacteria</taxon>
        <taxon>Pseudomonadati</taxon>
        <taxon>Pseudomonadota</taxon>
        <taxon>Alphaproteobacteria</taxon>
        <taxon>Sphingomonadales</taxon>
        <taxon>Sphingomonadaceae</taxon>
        <taxon>Sphingobium</taxon>
    </lineage>
</organism>
<keyword evidence="4" id="KW-1185">Reference proteome</keyword>
<reference evidence="3 4" key="1">
    <citation type="submission" date="2015-11" db="EMBL/GenBank/DDBJ databases">
        <title>A Two-component Flavoprotein Monooxygenase System MeaXY Responsible for para-Hydroxylation of 2-Methyl-6-ethylaniline and 2,6-Diethylaniline in Sphingobium baderi DE-13.</title>
        <authorList>
            <person name="Cheng M."/>
            <person name="Meng Q."/>
            <person name="Yang Y."/>
            <person name="Chu C."/>
            <person name="Yan X."/>
            <person name="He J."/>
            <person name="Li S."/>
        </authorList>
    </citation>
    <scope>NUCLEOTIDE SEQUENCE [LARGE SCALE GENOMIC DNA]</scope>
    <source>
        <strain evidence="3 4">DE-13</strain>
        <plasmid evidence="4">Plasmid pDE4</plasmid>
    </source>
</reference>
<sequence length="1859" mass="183905">MSGPSVQFNAAEGQGDGAVAFTNNGKFGAVSSITGDVTESVGVYFVGRPEAGASNSFTATNAGSGLVTGGLYATDFGGAVSIANAGTIHGGVYALENGGDVSVSNNGTVTGGIYATGDSDVSVSSSGEVRSGGVYAIANQTSTPSDPVDGVTTTTTTGGAATVAIDGNVASEDGSSRGVVYASGLGGANATVNAKAGSVTAYSAGTVSSVTQPYTVAANGSSAQVEQYDTTLGGGTATVAIGEGGDVTSVAATGIGGATATIGGEVSGNVSATSFDADGVSKYASAETRAADGVQTQYVVTSSTAPVGGAASTNVAEGGSVGGNVNTNGLASADATVDGEVEGNVSATSVGTAYTSNTQYIYANDGSLVQTVAQATTTPVGGAASINVGQTGHVEGSLIANGDAGASVGNSGNVEGGVYAYSARSLTLTNNSDVLADGTGSSTNWESRTVGGDVDVTNESGALIQSGVVASAVGDVTIVNEGVVRGTTSASSLGTASTYASTSQTTKATATGTAPAPDITTTVTSSASESSSTAIGGSVNGTYAGANGTLNFDSPTLGSVSQVANQDSTATVTGAIYGNLSSTAGSGTNSNSSSSSESTTILSEEVPTNGTYRYTSASESESSSAQGTSTVVIKGTVDSGNTGAAGNVSSYGTEASSVTVDSGKVGGTVTSGGYTSTTAANGSSQYDYVVTDGVYSLANSESSSETSTTRSGGAASAAVTGTGKVDGGLYVYGLSSASAVVGAKAEVGSYITVTTSGVTDTSSGSHSSYVADEDGVVTQRSTSASSSQAAAAGGDATLTMAGTLLGGASVSAGQGNATATITGIVDGGSVSATTGGASSTSQTVYDYAGTVDDGVELTQVTATSTGTAQGGTATIVVDSVSTFLNKGQSGVTGDLVASGLGGASVSVAGDNVVGGGIYASSYGYDSASTKVTSFSADGQEDSSYSYSQTARGGAVNVVNDGEVAGNVSASGVTSASITNNGTLGTYGYGNYFSANASDYDVTAQEEETHLENPALRRFEGTYTITPVAGNASFTNGADGIAFGDISVIGGTGTVTNDGIITGTTSVGGWALNGSAVVDATETSTNVTVTPGEELVSQTYVVNQNGVSGGIDVSGAVITQDNLASYASSWLSGTSIVVDPEAVDPDKFPLTVAGEKAVKTSDIAATVNLNDGSITLGDITAQRDDSGAYLTNTTVNLNGSGFLGASEFENYFAQYSPAPTLSEAAEGYFSTGGARVLGVTALNKTGDGTFVINGAAYEPAEASELQPNWTLDVGDFNIKAGEVQLGLDASGEDDVFGVKGNITNDATLVLGRRVPALTATVGDSLVSAGPETIDGISLYQKGNFTQNSTGALVVNLNPSLVRYSPIDVSVGSSSGSEVLGPVAAGVNVYYFTTPSALGVLQTNSTVEVDGNVSLAGKVALTVSKDSLFSDGDGYTLFTYTGEYDGTGLAVTPSLSSPFVSFDLVNDTAAKTVKIEASRASYATAATNPNAVSAATALDSTLTTVIGKIKADAAGESAFGSVTELGYAQDIANIAAGLDWRLNEAGAAAVFNELSSAEIYGSLAAIEQNSALTESFETAAVVGNAGPGLGLWINPVGRFARYGGTASGASKIRDNSYGGAIGINLGYSNNGGFGIGFAYAEHDIAARGTPETAKAKTYSLGVNWKHVFGPFQAGAQFVYGFSNFDVTRELAILDRTATASFKGRQWDGNVELGYNVTQNSNVTVLPYGKLALRHWTLGGFTEEGAAGVGLTSERDSKTVFVPEVGVRLGTEWAANNDVSVRPFGKLSYTFQGDVGSNRSFAYVAGGDSFVLKGVDPKGYGSVDAGISALFKERVGVFVQGGVNFGGSQKGAEVRGGINVRF</sequence>
<protein>
    <recommendedName>
        <fullName evidence="2">Autotransporter domain-containing protein</fullName>
    </recommendedName>
</protein>